<dbReference type="RefSeq" id="WP_088253401.1">
    <property type="nucleotide sequence ID" value="NZ_NIDE01000002.1"/>
</dbReference>
<name>A0A225EBF7_9BACT</name>
<keyword evidence="1" id="KW-0812">Transmembrane</keyword>
<organism evidence="2 3">
    <name type="scientific">Fimbriiglobus ruber</name>
    <dbReference type="NCBI Taxonomy" id="1908690"/>
    <lineage>
        <taxon>Bacteria</taxon>
        <taxon>Pseudomonadati</taxon>
        <taxon>Planctomycetota</taxon>
        <taxon>Planctomycetia</taxon>
        <taxon>Gemmatales</taxon>
        <taxon>Gemmataceae</taxon>
        <taxon>Fimbriiglobus</taxon>
    </lineage>
</organism>
<accession>A0A225EBF7</accession>
<dbReference type="Proteomes" id="UP000214646">
    <property type="component" value="Unassembled WGS sequence"/>
</dbReference>
<sequence length="128" mass="14035">MSHTAIETFSTFGVGILCAALGIMALALFFTALSWIGNRGAKPESMAVRGVLKKDTWATVHMSGSETFERVRFIGFTNTESLKTHLPYDLNGMVILEDPEKRRFLVRAKAIRMIVIAPAGEGNESKST</sequence>
<keyword evidence="1" id="KW-1133">Transmembrane helix</keyword>
<keyword evidence="1" id="KW-0472">Membrane</keyword>
<reference evidence="3" key="1">
    <citation type="submission" date="2017-06" db="EMBL/GenBank/DDBJ databases">
        <title>Genome analysis of Fimbriiglobus ruber SP5, the first member of the order Planctomycetales with confirmed chitinolytic capability.</title>
        <authorList>
            <person name="Ravin N.V."/>
            <person name="Rakitin A.L."/>
            <person name="Ivanova A.A."/>
            <person name="Beletsky A.V."/>
            <person name="Kulichevskaya I.S."/>
            <person name="Mardanov A.V."/>
            <person name="Dedysh S.N."/>
        </authorList>
    </citation>
    <scope>NUCLEOTIDE SEQUENCE [LARGE SCALE GENOMIC DNA]</scope>
    <source>
        <strain evidence="3">SP5</strain>
    </source>
</reference>
<dbReference type="AlphaFoldDB" id="A0A225EBF7"/>
<gene>
    <name evidence="2" type="ORF">FRUB_02048</name>
</gene>
<dbReference type="OrthoDB" id="279719at2"/>
<evidence type="ECO:0000313" key="2">
    <source>
        <dbReference type="EMBL" id="OWK45717.1"/>
    </source>
</evidence>
<evidence type="ECO:0000313" key="3">
    <source>
        <dbReference type="Proteomes" id="UP000214646"/>
    </source>
</evidence>
<comment type="caution">
    <text evidence="2">The sequence shown here is derived from an EMBL/GenBank/DDBJ whole genome shotgun (WGS) entry which is preliminary data.</text>
</comment>
<proteinExistence type="predicted"/>
<evidence type="ECO:0000256" key="1">
    <source>
        <dbReference type="SAM" id="Phobius"/>
    </source>
</evidence>
<dbReference type="EMBL" id="NIDE01000002">
    <property type="protein sequence ID" value="OWK45717.1"/>
    <property type="molecule type" value="Genomic_DNA"/>
</dbReference>
<keyword evidence="3" id="KW-1185">Reference proteome</keyword>
<protein>
    <submittedName>
        <fullName evidence="2">Uncharacterized protein</fullName>
    </submittedName>
</protein>
<feature type="transmembrane region" description="Helical" evidence="1">
    <location>
        <begin position="12"/>
        <end position="36"/>
    </location>
</feature>